<evidence type="ECO:0000256" key="2">
    <source>
        <dbReference type="ARBA" id="ARBA00022448"/>
    </source>
</evidence>
<keyword evidence="3 6" id="KW-0812">Transmembrane</keyword>
<protein>
    <submittedName>
        <fullName evidence="8">Major facilitator superfamily domain-containing protein</fullName>
    </submittedName>
</protein>
<dbReference type="Pfam" id="PF07690">
    <property type="entry name" value="MFS_1"/>
    <property type="match status" value="1"/>
</dbReference>
<dbReference type="GO" id="GO:0016020">
    <property type="term" value="C:membrane"/>
    <property type="evidence" value="ECO:0007669"/>
    <property type="project" value="UniProtKB-SubCell"/>
</dbReference>
<feature type="transmembrane region" description="Helical" evidence="6">
    <location>
        <begin position="128"/>
        <end position="148"/>
    </location>
</feature>
<feature type="transmembrane region" description="Helical" evidence="6">
    <location>
        <begin position="333"/>
        <end position="356"/>
    </location>
</feature>
<dbReference type="PANTHER" id="PTHR43791:SF63">
    <property type="entry name" value="HIGH AFFINITY CYSTEINE TRANSPORTER"/>
    <property type="match status" value="1"/>
</dbReference>
<comment type="subcellular location">
    <subcellularLocation>
        <location evidence="1">Membrane</location>
        <topology evidence="1">Multi-pass membrane protein</topology>
    </subcellularLocation>
</comment>
<dbReference type="InterPro" id="IPR036259">
    <property type="entry name" value="MFS_trans_sf"/>
</dbReference>
<feature type="transmembrane region" description="Helical" evidence="6">
    <location>
        <begin position="160"/>
        <end position="181"/>
    </location>
</feature>
<keyword evidence="9" id="KW-1185">Reference proteome</keyword>
<feature type="domain" description="Major facilitator superfamily (MFS) profile" evidence="7">
    <location>
        <begin position="57"/>
        <end position="380"/>
    </location>
</feature>
<feature type="transmembrane region" description="Helical" evidence="6">
    <location>
        <begin position="224"/>
        <end position="244"/>
    </location>
</feature>
<dbReference type="Gene3D" id="1.20.1250.20">
    <property type="entry name" value="MFS general substrate transporter like domains"/>
    <property type="match status" value="1"/>
</dbReference>
<feature type="transmembrane region" description="Helical" evidence="6">
    <location>
        <begin position="193"/>
        <end position="212"/>
    </location>
</feature>
<dbReference type="EMBL" id="MU807511">
    <property type="protein sequence ID" value="KAJ3831390.1"/>
    <property type="molecule type" value="Genomic_DNA"/>
</dbReference>
<dbReference type="Proteomes" id="UP001163846">
    <property type="component" value="Unassembled WGS sequence"/>
</dbReference>
<evidence type="ECO:0000313" key="8">
    <source>
        <dbReference type="EMBL" id="KAJ3831390.1"/>
    </source>
</evidence>
<evidence type="ECO:0000256" key="5">
    <source>
        <dbReference type="ARBA" id="ARBA00023136"/>
    </source>
</evidence>
<organism evidence="8 9">
    <name type="scientific">Lentinula raphanica</name>
    <dbReference type="NCBI Taxonomy" id="153919"/>
    <lineage>
        <taxon>Eukaryota</taxon>
        <taxon>Fungi</taxon>
        <taxon>Dikarya</taxon>
        <taxon>Basidiomycota</taxon>
        <taxon>Agaricomycotina</taxon>
        <taxon>Agaricomycetes</taxon>
        <taxon>Agaricomycetidae</taxon>
        <taxon>Agaricales</taxon>
        <taxon>Marasmiineae</taxon>
        <taxon>Omphalotaceae</taxon>
        <taxon>Lentinula</taxon>
    </lineage>
</organism>
<keyword evidence="4 6" id="KW-1133">Transmembrane helix</keyword>
<evidence type="ECO:0000256" key="6">
    <source>
        <dbReference type="SAM" id="Phobius"/>
    </source>
</evidence>
<dbReference type="InterPro" id="IPR011701">
    <property type="entry name" value="MFS"/>
</dbReference>
<keyword evidence="2" id="KW-0813">Transport</keyword>
<evidence type="ECO:0000256" key="1">
    <source>
        <dbReference type="ARBA" id="ARBA00004141"/>
    </source>
</evidence>
<accession>A0AA38U4D3</accession>
<reference evidence="8" key="1">
    <citation type="submission" date="2022-08" db="EMBL/GenBank/DDBJ databases">
        <authorList>
            <consortium name="DOE Joint Genome Institute"/>
            <person name="Min B."/>
            <person name="Riley R."/>
            <person name="Sierra-Patev S."/>
            <person name="Naranjo-Ortiz M."/>
            <person name="Looney B."/>
            <person name="Konkel Z."/>
            <person name="Slot J.C."/>
            <person name="Sakamoto Y."/>
            <person name="Steenwyk J.L."/>
            <person name="Rokas A."/>
            <person name="Carro J."/>
            <person name="Camarero S."/>
            <person name="Ferreira P."/>
            <person name="Molpeceres G."/>
            <person name="Ruiz-Duenas F.J."/>
            <person name="Serrano A."/>
            <person name="Henrissat B."/>
            <person name="Drula E."/>
            <person name="Hughes K.W."/>
            <person name="Mata J.L."/>
            <person name="Ishikawa N.K."/>
            <person name="Vargas-Isla R."/>
            <person name="Ushijima S."/>
            <person name="Smith C.A."/>
            <person name="Ahrendt S."/>
            <person name="Andreopoulos W."/>
            <person name="He G."/>
            <person name="Labutti K."/>
            <person name="Lipzen A."/>
            <person name="Ng V."/>
            <person name="Sandor L."/>
            <person name="Barry K."/>
            <person name="Martinez A.T."/>
            <person name="Xiao Y."/>
            <person name="Gibbons J.G."/>
            <person name="Terashima K."/>
            <person name="Hibbett D.S."/>
            <person name="Grigoriev I.V."/>
        </authorList>
    </citation>
    <scope>NUCLEOTIDE SEQUENCE</scope>
    <source>
        <strain evidence="8">TFB9207</strain>
    </source>
</reference>
<dbReference type="PANTHER" id="PTHR43791">
    <property type="entry name" value="PERMEASE-RELATED"/>
    <property type="match status" value="1"/>
</dbReference>
<name>A0AA38U4D3_9AGAR</name>
<sequence length="380" mass="42387">MTNSASYHDNLKEKHEYPLRVVAESNVDVAAQLVSGKAEELDPRVAKKLLRKIDIHIMPLMCLMYMMIFADKTALGQSAVLGIQKTAHLDQTQFDWLGSVFYLSYLAFEYPQNLALQRFPVGKWMRRVINIFIWAIVLLHVSSLLHAACHSFGALFAVRLILGICEGAITPGFMIVTSMFYTREEQNKRVGYWFLMNGFAFVVLGFVSFGLLHTGTRNFAPWQWLMVITGLITLLASVCFWFWFPDSPTNAWFLTAEERALAVQRIKANQTGAPILAIASESILKYALFIETLRDPKVWVMALFAAIANVPNSLSNQRQLIVSQFGFSPIETALLGCIDGVMGIIFIWLGVSLAGVRGIGRAYAGVILYIPGLGSLTSSE</sequence>
<evidence type="ECO:0000313" key="9">
    <source>
        <dbReference type="Proteomes" id="UP001163846"/>
    </source>
</evidence>
<dbReference type="InterPro" id="IPR020846">
    <property type="entry name" value="MFS_dom"/>
</dbReference>
<evidence type="ECO:0000259" key="7">
    <source>
        <dbReference type="PROSITE" id="PS50850"/>
    </source>
</evidence>
<comment type="caution">
    <text evidence="8">The sequence shown here is derived from an EMBL/GenBank/DDBJ whole genome shotgun (WGS) entry which is preliminary data.</text>
</comment>
<dbReference type="GO" id="GO:0022857">
    <property type="term" value="F:transmembrane transporter activity"/>
    <property type="evidence" value="ECO:0007669"/>
    <property type="project" value="InterPro"/>
</dbReference>
<keyword evidence="5 6" id="KW-0472">Membrane</keyword>
<dbReference type="PROSITE" id="PS50850">
    <property type="entry name" value="MFS"/>
    <property type="match status" value="1"/>
</dbReference>
<dbReference type="SUPFAM" id="SSF103473">
    <property type="entry name" value="MFS general substrate transporter"/>
    <property type="match status" value="1"/>
</dbReference>
<gene>
    <name evidence="8" type="ORF">F5878DRAFT_592123</name>
</gene>
<evidence type="ECO:0000256" key="3">
    <source>
        <dbReference type="ARBA" id="ARBA00022692"/>
    </source>
</evidence>
<dbReference type="AlphaFoldDB" id="A0AA38U4D3"/>
<evidence type="ECO:0000256" key="4">
    <source>
        <dbReference type="ARBA" id="ARBA00022989"/>
    </source>
</evidence>
<proteinExistence type="predicted"/>